<dbReference type="Proteomes" id="UP000813385">
    <property type="component" value="Unassembled WGS sequence"/>
</dbReference>
<feature type="region of interest" description="Disordered" evidence="1">
    <location>
        <begin position="279"/>
        <end position="732"/>
    </location>
</feature>
<feature type="region of interest" description="Disordered" evidence="1">
    <location>
        <begin position="121"/>
        <end position="234"/>
    </location>
</feature>
<feature type="compositionally biased region" description="Acidic residues" evidence="1">
    <location>
        <begin position="704"/>
        <end position="720"/>
    </location>
</feature>
<feature type="compositionally biased region" description="Polar residues" evidence="1">
    <location>
        <begin position="561"/>
        <end position="570"/>
    </location>
</feature>
<evidence type="ECO:0000256" key="1">
    <source>
        <dbReference type="SAM" id="MobiDB-lite"/>
    </source>
</evidence>
<feature type="compositionally biased region" description="Polar residues" evidence="1">
    <location>
        <begin position="71"/>
        <end position="84"/>
    </location>
</feature>
<feature type="region of interest" description="Disordered" evidence="1">
    <location>
        <begin position="1156"/>
        <end position="1182"/>
    </location>
</feature>
<feature type="compositionally biased region" description="Basic and acidic residues" evidence="1">
    <location>
        <begin position="628"/>
        <end position="642"/>
    </location>
</feature>
<feature type="compositionally biased region" description="Basic and acidic residues" evidence="1">
    <location>
        <begin position="455"/>
        <end position="469"/>
    </location>
</feature>
<evidence type="ECO:0000313" key="3">
    <source>
        <dbReference type="Proteomes" id="UP000813385"/>
    </source>
</evidence>
<keyword evidence="3" id="KW-1185">Reference proteome</keyword>
<dbReference type="OrthoDB" id="3439035at2759"/>
<feature type="region of interest" description="Disordered" evidence="1">
    <location>
        <begin position="949"/>
        <end position="971"/>
    </location>
</feature>
<sequence length="1182" mass="129853">MDKEVIPPAGSATRRGGRSSIPLANSDTRKPLFSRPSKETLRPDARPGIGRSAYSDGLSLAAATNYDRRSVSPTPSMTSSNGDGSSRIPLPSSAASGVFSKARRQISLTEAYRMAEAEDAIFSTAPRTGQVSPSRVDGSPSPAPRPRPSSRLSDNDRSRRASQYRGATLLGRPDKLHTPHSGNDDDDTVRSLDSVSSSGSFDRRLGQFADAQQRSHSPSPRLSFQGLPGKASRIPEAGRSLTKRASHGNLSSSPQTLAFSKGHVPKGWVAHLLAQEDMRARSPVQSRGAWEHASSAPIPPTENQTPPQEPTPPTSRPASAEVFGNSSPNKSYAWQIDEDFTAGDLQASDSPRINTAELDHADPVVSRHPQNPEARERGKDGLSSMRHQDDTAGRDNHSQQRAMSRPKDHHDAGLTSSPQNFFPRLSNTKLDEIRQREQDLAQQERTSPEVPDISRNTKLDEIREREKTFLSKRALASNKLDDIRERNSMSGSLSPDQPKPQQPKPQQPRAPADTTPRKTSNPSPVDAGEAIPNTPVTIYRSSRPKDEKESGESIPAVKNLGDSTAPQPTSRHARSDSKELLRLLARATGGSPVAEADDVKSGGDKTRSGRRSIDKVPPAPTISPEDQDAAKVQDVDVDKPRPSVEFAGVPRSPSLDSVKEKRSSRAMSDNDPTDRIEGEMKLFALMDNQSERGSVRAPSVGVPSDDEEEEKEKEEEDPAVEETPRAAWTDVASLPTPKVLGAFVETPAPVKLEDHLRHEIEGAPSLGRAQNKVQPTTSRPPSDRSRSRPRSKLFVSETYDQPEPSADNPPVAFEPASGSAPAHASGLRRRRTRSLPRSRGPLINSVKPPSVRDDLLEIQRTYQLDDSTLDDFEKLLTDTKTTSEPLGNVDLLLNKMRIKQEEHMATSSKDNSELERYDRMSRTLNDGLMGIRTAKLGIERLEGNLVHHDHQPSVSAPSAAAAPIKPQPSITVPTIKRSASAEKLEVKSRSKQQQHRQSFPSRSLSNHWLRLYDQEPFRFTVLGMLLLLLGSWFVAETTVCSLYCRPVSCSAGSGPCIWEPSDPSWGVALPVKLDQWLSDGQGLQAYEKFVQDASDAYLDIYEYLTGTSISQVNVDALDFYGKRQHRRRLRKKGMTRSAVFAPEKSTHWTDTAARERIEMERNHDVKQGYDDGDESFGADEPL</sequence>
<feature type="compositionally biased region" description="Polar residues" evidence="1">
    <location>
        <begin position="414"/>
        <end position="428"/>
    </location>
</feature>
<feature type="compositionally biased region" description="Basic and acidic residues" evidence="1">
    <location>
        <begin position="1156"/>
        <end position="1169"/>
    </location>
</feature>
<reference evidence="2" key="1">
    <citation type="journal article" date="2021" name="Nat. Commun.">
        <title>Genetic determinants of endophytism in the Arabidopsis root mycobiome.</title>
        <authorList>
            <person name="Mesny F."/>
            <person name="Miyauchi S."/>
            <person name="Thiergart T."/>
            <person name="Pickel B."/>
            <person name="Atanasova L."/>
            <person name="Karlsson M."/>
            <person name="Huettel B."/>
            <person name="Barry K.W."/>
            <person name="Haridas S."/>
            <person name="Chen C."/>
            <person name="Bauer D."/>
            <person name="Andreopoulos W."/>
            <person name="Pangilinan J."/>
            <person name="LaButti K."/>
            <person name="Riley R."/>
            <person name="Lipzen A."/>
            <person name="Clum A."/>
            <person name="Drula E."/>
            <person name="Henrissat B."/>
            <person name="Kohler A."/>
            <person name="Grigoriev I.V."/>
            <person name="Martin F.M."/>
            <person name="Hacquard S."/>
        </authorList>
    </citation>
    <scope>NUCLEOTIDE SEQUENCE</scope>
    <source>
        <strain evidence="2">MPI-CAGE-AT-0016</strain>
    </source>
</reference>
<dbReference type="AlphaFoldDB" id="A0A8K0WZ78"/>
<feature type="compositionally biased region" description="Acidic residues" evidence="1">
    <location>
        <begin position="1170"/>
        <end position="1182"/>
    </location>
</feature>
<evidence type="ECO:0000313" key="2">
    <source>
        <dbReference type="EMBL" id="KAH7350222.1"/>
    </source>
</evidence>
<proteinExistence type="predicted"/>
<feature type="compositionally biased region" description="Pro residues" evidence="1">
    <location>
        <begin position="497"/>
        <end position="508"/>
    </location>
</feature>
<feature type="compositionally biased region" description="Polar residues" evidence="1">
    <location>
        <begin position="210"/>
        <end position="222"/>
    </location>
</feature>
<feature type="compositionally biased region" description="Low complexity" evidence="1">
    <location>
        <begin position="191"/>
        <end position="200"/>
    </location>
</feature>
<feature type="compositionally biased region" description="Basic and acidic residues" evidence="1">
    <location>
        <begin position="373"/>
        <end position="398"/>
    </location>
</feature>
<feature type="compositionally biased region" description="Low complexity" evidence="1">
    <location>
        <begin position="952"/>
        <end position="969"/>
    </location>
</feature>
<feature type="compositionally biased region" description="Low complexity" evidence="1">
    <location>
        <begin position="815"/>
        <end position="825"/>
    </location>
</feature>
<comment type="caution">
    <text evidence="2">The sequence shown here is derived from an EMBL/GenBank/DDBJ whole genome shotgun (WGS) entry which is preliminary data.</text>
</comment>
<name>A0A8K0WZ78_9PEZI</name>
<feature type="region of interest" description="Disordered" evidence="1">
    <location>
        <begin position="1"/>
        <end position="101"/>
    </location>
</feature>
<accession>A0A8K0WZ78</accession>
<feature type="compositionally biased region" description="Basic and acidic residues" evidence="1">
    <location>
        <begin position="597"/>
        <end position="614"/>
    </location>
</feature>
<feature type="compositionally biased region" description="Basic residues" evidence="1">
    <location>
        <begin position="826"/>
        <end position="836"/>
    </location>
</feature>
<gene>
    <name evidence="2" type="ORF">B0T11DRAFT_290806</name>
</gene>
<feature type="region of interest" description="Disordered" evidence="1">
    <location>
        <begin position="754"/>
        <end position="849"/>
    </location>
</feature>
<feature type="compositionally biased region" description="Basic and acidic residues" evidence="1">
    <location>
        <begin position="36"/>
        <end position="45"/>
    </location>
</feature>
<organism evidence="2 3">
    <name type="scientific">Plectosphaerella cucumerina</name>
    <dbReference type="NCBI Taxonomy" id="40658"/>
    <lineage>
        <taxon>Eukaryota</taxon>
        <taxon>Fungi</taxon>
        <taxon>Dikarya</taxon>
        <taxon>Ascomycota</taxon>
        <taxon>Pezizomycotina</taxon>
        <taxon>Sordariomycetes</taxon>
        <taxon>Hypocreomycetidae</taxon>
        <taxon>Glomerellales</taxon>
        <taxon>Plectosphaerellaceae</taxon>
        <taxon>Plectosphaerella</taxon>
    </lineage>
</organism>
<dbReference type="EMBL" id="JAGPXD010000006">
    <property type="protein sequence ID" value="KAH7350222.1"/>
    <property type="molecule type" value="Genomic_DNA"/>
</dbReference>
<feature type="compositionally biased region" description="Basic and acidic residues" evidence="1">
    <location>
        <begin position="429"/>
        <end position="439"/>
    </location>
</feature>
<protein>
    <submittedName>
        <fullName evidence="2">Uncharacterized protein</fullName>
    </submittedName>
</protein>